<dbReference type="InterPro" id="IPR029057">
    <property type="entry name" value="PRTase-like"/>
</dbReference>
<evidence type="ECO:0000256" key="2">
    <source>
        <dbReference type="ARBA" id="ARBA00022679"/>
    </source>
</evidence>
<gene>
    <name evidence="7" type="ORF">JMA_40630</name>
</gene>
<keyword evidence="5" id="KW-0067">ATP-binding</keyword>
<organism evidence="7 8">
    <name type="scientific">Jeotgalibacillus malaysiensis</name>
    <dbReference type="NCBI Taxonomy" id="1508404"/>
    <lineage>
        <taxon>Bacteria</taxon>
        <taxon>Bacillati</taxon>
        <taxon>Bacillota</taxon>
        <taxon>Bacilli</taxon>
        <taxon>Bacillales</taxon>
        <taxon>Caryophanaceae</taxon>
        <taxon>Jeotgalibacillus</taxon>
    </lineage>
</organism>
<dbReference type="InterPro" id="IPR000836">
    <property type="entry name" value="PRTase_dom"/>
</dbReference>
<proteinExistence type="predicted"/>
<protein>
    <recommendedName>
        <fullName evidence="1">ribose-phosphate diphosphokinase</fullName>
        <ecNumber evidence="1">2.7.6.1</ecNumber>
    </recommendedName>
</protein>
<evidence type="ECO:0000313" key="7">
    <source>
        <dbReference type="EMBL" id="AJD93381.1"/>
    </source>
</evidence>
<dbReference type="BioCyc" id="JESP1508404:G14D9-13347-MONOMER"/>
<keyword evidence="7" id="KW-0614">Plasmid</keyword>
<dbReference type="CDD" id="cd06223">
    <property type="entry name" value="PRTases_typeI"/>
    <property type="match status" value="1"/>
</dbReference>
<dbReference type="Gene3D" id="3.40.50.2020">
    <property type="match status" value="2"/>
</dbReference>
<evidence type="ECO:0000256" key="6">
    <source>
        <dbReference type="ARBA" id="ARBA00049535"/>
    </source>
</evidence>
<dbReference type="PANTHER" id="PTHR10210">
    <property type="entry name" value="RIBOSE-PHOSPHATE DIPHOSPHOKINASE FAMILY MEMBER"/>
    <property type="match status" value="1"/>
</dbReference>
<dbReference type="GO" id="GO:0005737">
    <property type="term" value="C:cytoplasm"/>
    <property type="evidence" value="ECO:0007669"/>
    <property type="project" value="TreeGrafter"/>
</dbReference>
<dbReference type="GO" id="GO:0006164">
    <property type="term" value="P:purine nucleotide biosynthetic process"/>
    <property type="evidence" value="ECO:0007669"/>
    <property type="project" value="TreeGrafter"/>
</dbReference>
<dbReference type="Proteomes" id="UP000031449">
    <property type="component" value="Plasmid unnamed"/>
</dbReference>
<dbReference type="HOGENOM" id="CLU_033546_2_2_9"/>
<comment type="catalytic activity">
    <reaction evidence="6">
        <text>D-ribose 5-phosphate + ATP = 5-phospho-alpha-D-ribose 1-diphosphate + AMP + H(+)</text>
        <dbReference type="Rhea" id="RHEA:15609"/>
        <dbReference type="ChEBI" id="CHEBI:15378"/>
        <dbReference type="ChEBI" id="CHEBI:30616"/>
        <dbReference type="ChEBI" id="CHEBI:58017"/>
        <dbReference type="ChEBI" id="CHEBI:78346"/>
        <dbReference type="ChEBI" id="CHEBI:456215"/>
        <dbReference type="EC" id="2.7.6.1"/>
    </reaction>
</comment>
<dbReference type="EC" id="2.7.6.1" evidence="1"/>
<keyword evidence="8" id="KW-1185">Reference proteome</keyword>
<dbReference type="SUPFAM" id="SSF53271">
    <property type="entry name" value="PRTase-like"/>
    <property type="match status" value="2"/>
</dbReference>
<evidence type="ECO:0000256" key="5">
    <source>
        <dbReference type="ARBA" id="ARBA00022840"/>
    </source>
</evidence>
<dbReference type="AlphaFoldDB" id="A0A0B5ATG4"/>
<dbReference type="KEGG" id="jeo:JMA_40630"/>
<dbReference type="EMBL" id="CP009417">
    <property type="protein sequence ID" value="AJD93381.1"/>
    <property type="molecule type" value="Genomic_DNA"/>
</dbReference>
<sequence length="275" mass="31142">MLVLNGQQLNLVTFPNGETKLDGHQIKELAKEENVITMRFESDADFIHLLFLKNHLDDILRVKSTKLILPYIPYSRMDRTEGTGVFTLKSVAKLINSLDFKSVEVFEAHSEVSLALIDRVQAHMMTSIGMIDNVKEAIGFDESKDFIFYPDAGAEKRYQSSTKGKHLFGIKHRDFETGQIKSLEIAGQVTDKDVFDKVLIVDDLSSYGGTFHFGAQALKEKFGFKEIYLVVGHAENNIVKGKIPTEGLIQKVFTTDSIYTEDNDIVQVYPYFFPE</sequence>
<dbReference type="GO" id="GO:0000287">
    <property type="term" value="F:magnesium ion binding"/>
    <property type="evidence" value="ECO:0007669"/>
    <property type="project" value="InterPro"/>
</dbReference>
<evidence type="ECO:0000256" key="3">
    <source>
        <dbReference type="ARBA" id="ARBA00022741"/>
    </source>
</evidence>
<keyword evidence="2" id="KW-0808">Transferase</keyword>
<geneLocation type="plasmid" evidence="8"/>
<reference evidence="7 8" key="1">
    <citation type="submission" date="2014-08" db="EMBL/GenBank/DDBJ databases">
        <title>Complete genome of a marine bacteria Jeotgalibacillus malaysiensis.</title>
        <authorList>
            <person name="Yaakop A.S."/>
            <person name="Chan K.-G."/>
            <person name="Goh K.M."/>
        </authorList>
    </citation>
    <scope>NUCLEOTIDE SEQUENCE [LARGE SCALE GENOMIC DNA]</scope>
    <source>
        <strain evidence="7 8">D5</strain>
        <plasmid evidence="8">Plasmid</plasmid>
    </source>
</reference>
<dbReference type="GO" id="GO:0016301">
    <property type="term" value="F:kinase activity"/>
    <property type="evidence" value="ECO:0007669"/>
    <property type="project" value="UniProtKB-KW"/>
</dbReference>
<dbReference type="GO" id="GO:0006015">
    <property type="term" value="P:5-phosphoribose 1-diphosphate biosynthetic process"/>
    <property type="evidence" value="ECO:0007669"/>
    <property type="project" value="TreeGrafter"/>
</dbReference>
<dbReference type="OrthoDB" id="643885at2"/>
<keyword evidence="4" id="KW-0418">Kinase</keyword>
<dbReference type="GO" id="GO:0004749">
    <property type="term" value="F:ribose phosphate diphosphokinase activity"/>
    <property type="evidence" value="ECO:0007669"/>
    <property type="project" value="UniProtKB-EC"/>
</dbReference>
<dbReference type="PANTHER" id="PTHR10210:SF32">
    <property type="entry name" value="RIBOSE-PHOSPHATE PYROPHOSPHOKINASE 2"/>
    <property type="match status" value="1"/>
</dbReference>
<dbReference type="InterPro" id="IPR005946">
    <property type="entry name" value="Rib-P_diPkinase"/>
</dbReference>
<evidence type="ECO:0000256" key="1">
    <source>
        <dbReference type="ARBA" id="ARBA00013247"/>
    </source>
</evidence>
<keyword evidence="3" id="KW-0547">Nucleotide-binding</keyword>
<evidence type="ECO:0000256" key="4">
    <source>
        <dbReference type="ARBA" id="ARBA00022777"/>
    </source>
</evidence>
<dbReference type="GO" id="GO:0002189">
    <property type="term" value="C:ribose phosphate diphosphokinase complex"/>
    <property type="evidence" value="ECO:0007669"/>
    <property type="project" value="TreeGrafter"/>
</dbReference>
<evidence type="ECO:0000313" key="8">
    <source>
        <dbReference type="Proteomes" id="UP000031449"/>
    </source>
</evidence>
<name>A0A0B5ATG4_9BACL</name>
<accession>A0A0B5ATG4</accession>
<dbReference type="GO" id="GO:0005524">
    <property type="term" value="F:ATP binding"/>
    <property type="evidence" value="ECO:0007669"/>
    <property type="project" value="UniProtKB-KW"/>
</dbReference>